<protein>
    <recommendedName>
        <fullName evidence="3">DUF1788 domain-containing protein</fullName>
    </recommendedName>
</protein>
<evidence type="ECO:0000313" key="2">
    <source>
        <dbReference type="Proteomes" id="UP000010729"/>
    </source>
</evidence>
<keyword evidence="2" id="KW-1185">Reference proteome</keyword>
<proteinExistence type="predicted"/>
<sequence length="185" mass="20736">MSVIMDIADAFERQVRLPWKRNISPAERVWLVVYEPEIERRLRAQLGEFQHRAIKSGHAWVDLDLADVFGEWMAEHEYADAFFAEPELLSGSALEDFDEFVTARLTAALTSEGVDDDTVVAVLGAGALFPFTRASRVIESAESAVRGRLVVFFPGHHSGSNYRLLDARDGWNYRAIPITGGREAL</sequence>
<dbReference type="OrthoDB" id="1093513at2"/>
<name>N1V5N1_9MICC</name>
<accession>N1V5N1</accession>
<comment type="caution">
    <text evidence="1">The sequence shown here is derived from an EMBL/GenBank/DDBJ whole genome shotgun (WGS) entry which is preliminary data.</text>
</comment>
<reference evidence="1" key="1">
    <citation type="journal article" date="2013" name="Genome Announc.">
        <title>Draft Genome Sequence of Arthrobacter crystallopoietes Strain BAB-32, Revealing Genes for Bioremediation.</title>
        <authorList>
            <person name="Joshi M.N."/>
            <person name="Pandit A.S."/>
            <person name="Sharma A."/>
            <person name="Pandya R.V."/>
            <person name="Desai S.M."/>
            <person name="Saxena A.K."/>
            <person name="Bagatharia S.B."/>
        </authorList>
    </citation>
    <scope>NUCLEOTIDE SEQUENCE [LARGE SCALE GENOMIC DNA]</scope>
    <source>
        <strain evidence="1">BAB-32</strain>
    </source>
</reference>
<dbReference type="EMBL" id="ANPE02000074">
    <property type="protein sequence ID" value="EMY35397.1"/>
    <property type="molecule type" value="Genomic_DNA"/>
</dbReference>
<gene>
    <name evidence="1" type="ORF">D477_004451</name>
</gene>
<organism evidence="1 2">
    <name type="scientific">Arthrobacter crystallopoietes BAB-32</name>
    <dbReference type="NCBI Taxonomy" id="1246476"/>
    <lineage>
        <taxon>Bacteria</taxon>
        <taxon>Bacillati</taxon>
        <taxon>Actinomycetota</taxon>
        <taxon>Actinomycetes</taxon>
        <taxon>Micrococcales</taxon>
        <taxon>Micrococcaceae</taxon>
        <taxon>Crystallibacter</taxon>
    </lineage>
</organism>
<dbReference type="Pfam" id="PF08747">
    <property type="entry name" value="BrxB"/>
    <property type="match status" value="1"/>
</dbReference>
<evidence type="ECO:0000313" key="1">
    <source>
        <dbReference type="EMBL" id="EMY35397.1"/>
    </source>
</evidence>
<evidence type="ECO:0008006" key="3">
    <source>
        <dbReference type="Google" id="ProtNLM"/>
    </source>
</evidence>
<dbReference type="AlphaFoldDB" id="N1V5N1"/>
<dbReference type="InterPro" id="IPR014858">
    <property type="entry name" value="BrxB"/>
</dbReference>
<dbReference type="RefSeq" id="WP_005267614.1">
    <property type="nucleotide sequence ID" value="NZ_ANPE02000074.1"/>
</dbReference>
<dbReference type="Proteomes" id="UP000010729">
    <property type="component" value="Unassembled WGS sequence"/>
</dbReference>